<evidence type="ECO:0000256" key="6">
    <source>
        <dbReference type="SAM" id="MobiDB-lite"/>
    </source>
</evidence>
<sequence length="822" mass="91442">MSEKNEERKFEYKIFSTLERLHINPYLIMLKVTLFMMYGATASLLPYLTIHMQSIGLTVDEISMVYLALPLTTFLSPPITGYLIDKFGQYKFVMVLSLILNAAFHHSLLLIPHMETPGEMPSAYVTKHPKTGQFEVWWSPCPSRECPEEEELDMVLADCMDHCLLADKPAQHAKSIKHVIVAPTAVTMPQADSMSTIIVGNLACFMQQNTTPSVVKKDLHFLLEKVEKKHKKRRKHWRKDGPATGIGSPRKGTKKAELMAGFFLIDMHQNLEKPPESLGIEMEPDDNDTSDFQQRFGEKLLRDAGVNLTELEEEDLRCGGLLLATNLTYNTLNHLAEDCMLQKCSFREGGPDVCPPDYKESDDRTFWIYFFLRFVGTVMLSGGVSMLDPIALTMIQKYGGQFGRERLFSTIGMAIFSPLAGLLMDRSSRQLNYTDYSAAFYTYDILLGISAITILLMPLGVHLPADNIMRDLLRIVRLPPVLLFIFFLFALGNFWGFIESFLFLYLKELGAPNSLLGITVTVGSLSSIPFLYGAGKIMQQFGHVNIIIIAFFSHAARLVGYSFIENPWWCFPFEAIEALAVHLMWIAAATYCAVLAPKTLLATLIGVLGMAHFSLGRGSGSYVGGWLISVMGTRESFRIMGFLAIAGGVAYGLLHYFWLRKVELNAKDEDAAAAAAECGEGDHLNSEAGDTAAPSVERLSLIVEMNHHGSLTSLHDSSHRGSSIFELRPDGSALKDLLQSAHEANHCRESKPQLNCKTSGGDYMKAGKEQATKKNTENLPKPGKAIPASLTMEVWKNCHDSVQEAEGEADEGFKKVPNHKTS</sequence>
<proteinExistence type="inferred from homology"/>
<feature type="transmembrane region" description="Helical" evidence="7">
    <location>
        <begin position="92"/>
        <end position="111"/>
    </location>
</feature>
<keyword evidence="3 7" id="KW-0812">Transmembrane</keyword>
<feature type="transmembrane region" description="Helical" evidence="7">
    <location>
        <begin position="511"/>
        <end position="532"/>
    </location>
</feature>
<dbReference type="CDD" id="cd17335">
    <property type="entry name" value="MFS_MFSD6"/>
    <property type="match status" value="1"/>
</dbReference>
<evidence type="ECO:0000256" key="7">
    <source>
        <dbReference type="SAM" id="Phobius"/>
    </source>
</evidence>
<comment type="similarity">
    <text evidence="2">Belongs to the major facilitator superfamily. MFSD6 family.</text>
</comment>
<dbReference type="OrthoDB" id="10056177at2759"/>
<dbReference type="GO" id="GO:0016020">
    <property type="term" value="C:membrane"/>
    <property type="evidence" value="ECO:0007669"/>
    <property type="project" value="UniProtKB-SubCell"/>
</dbReference>
<feature type="transmembrane region" description="Helical" evidence="7">
    <location>
        <begin position="436"/>
        <end position="461"/>
    </location>
</feature>
<reference evidence="9 10" key="1">
    <citation type="submission" date="2017-12" db="EMBL/GenBank/DDBJ databases">
        <title>Hemimetabolous genomes reveal molecular basis of termite eusociality.</title>
        <authorList>
            <person name="Harrison M.C."/>
            <person name="Jongepier E."/>
            <person name="Robertson H.M."/>
            <person name="Arning N."/>
            <person name="Bitard-Feildel T."/>
            <person name="Chao H."/>
            <person name="Childers C.P."/>
            <person name="Dinh H."/>
            <person name="Doddapaneni H."/>
            <person name="Dugan S."/>
            <person name="Gowin J."/>
            <person name="Greiner C."/>
            <person name="Han Y."/>
            <person name="Hu H."/>
            <person name="Hughes D.S.T."/>
            <person name="Huylmans A.-K."/>
            <person name="Kemena C."/>
            <person name="Kremer L.P.M."/>
            <person name="Lee S.L."/>
            <person name="Lopez-Ezquerra A."/>
            <person name="Mallet L."/>
            <person name="Monroy-Kuhn J.M."/>
            <person name="Moser A."/>
            <person name="Murali S.C."/>
            <person name="Muzny D.M."/>
            <person name="Otani S."/>
            <person name="Piulachs M.-D."/>
            <person name="Poelchau M."/>
            <person name="Qu J."/>
            <person name="Schaub F."/>
            <person name="Wada-Katsumata A."/>
            <person name="Worley K.C."/>
            <person name="Xie Q."/>
            <person name="Ylla G."/>
            <person name="Poulsen M."/>
            <person name="Gibbs R.A."/>
            <person name="Schal C."/>
            <person name="Richards S."/>
            <person name="Belles X."/>
            <person name="Korb J."/>
            <person name="Bornberg-Bauer E."/>
        </authorList>
    </citation>
    <scope>NUCLEOTIDE SEQUENCE [LARGE SCALE GENOMIC DNA]</scope>
    <source>
        <tissue evidence="9">Whole body</tissue>
    </source>
</reference>
<feature type="transmembrane region" description="Helical" evidence="7">
    <location>
        <begin position="544"/>
        <end position="564"/>
    </location>
</feature>
<dbReference type="PANTHER" id="PTHR16172">
    <property type="entry name" value="MAJOR FACILITATOR SUPERFAMILY DOMAIN-CONTAINING PROTEIN 6-LIKE"/>
    <property type="match status" value="1"/>
</dbReference>
<protein>
    <recommendedName>
        <fullName evidence="8">Major facilitator superfamily associated domain-containing protein</fullName>
    </recommendedName>
</protein>
<dbReference type="InParanoid" id="A0A2J7QC42"/>
<dbReference type="EMBL" id="NEVH01016292">
    <property type="protein sequence ID" value="PNF26154.1"/>
    <property type="molecule type" value="Genomic_DNA"/>
</dbReference>
<feature type="transmembrane region" description="Helical" evidence="7">
    <location>
        <begin position="366"/>
        <end position="387"/>
    </location>
</feature>
<feature type="transmembrane region" description="Helical" evidence="7">
    <location>
        <begin position="576"/>
        <end position="594"/>
    </location>
</feature>
<accession>A0A2J7QC42</accession>
<dbReference type="Proteomes" id="UP000235965">
    <property type="component" value="Unassembled WGS sequence"/>
</dbReference>
<evidence type="ECO:0000256" key="5">
    <source>
        <dbReference type="ARBA" id="ARBA00023136"/>
    </source>
</evidence>
<evidence type="ECO:0000256" key="4">
    <source>
        <dbReference type="ARBA" id="ARBA00022989"/>
    </source>
</evidence>
<feature type="transmembrane region" description="Helical" evidence="7">
    <location>
        <begin position="21"/>
        <end position="45"/>
    </location>
</feature>
<evidence type="ECO:0000313" key="9">
    <source>
        <dbReference type="EMBL" id="PNF26154.1"/>
    </source>
</evidence>
<dbReference type="InterPro" id="IPR051717">
    <property type="entry name" value="MFS_MFSD6"/>
</dbReference>
<feature type="transmembrane region" description="Helical" evidence="7">
    <location>
        <begin position="481"/>
        <end position="505"/>
    </location>
</feature>
<feature type="region of interest" description="Disordered" evidence="6">
    <location>
        <begin position="232"/>
        <end position="252"/>
    </location>
</feature>
<feature type="domain" description="Major facilitator superfamily associated" evidence="8">
    <location>
        <begin position="27"/>
        <end position="638"/>
    </location>
</feature>
<evidence type="ECO:0000313" key="10">
    <source>
        <dbReference type="Proteomes" id="UP000235965"/>
    </source>
</evidence>
<organism evidence="9 10">
    <name type="scientific">Cryptotermes secundus</name>
    <dbReference type="NCBI Taxonomy" id="105785"/>
    <lineage>
        <taxon>Eukaryota</taxon>
        <taxon>Metazoa</taxon>
        <taxon>Ecdysozoa</taxon>
        <taxon>Arthropoda</taxon>
        <taxon>Hexapoda</taxon>
        <taxon>Insecta</taxon>
        <taxon>Pterygota</taxon>
        <taxon>Neoptera</taxon>
        <taxon>Polyneoptera</taxon>
        <taxon>Dictyoptera</taxon>
        <taxon>Blattodea</taxon>
        <taxon>Blattoidea</taxon>
        <taxon>Termitoidae</taxon>
        <taxon>Kalotermitidae</taxon>
        <taxon>Cryptotermitinae</taxon>
        <taxon>Cryptotermes</taxon>
    </lineage>
</organism>
<evidence type="ECO:0000256" key="2">
    <source>
        <dbReference type="ARBA" id="ARBA00005241"/>
    </source>
</evidence>
<comment type="caution">
    <text evidence="9">The sequence shown here is derived from an EMBL/GenBank/DDBJ whole genome shotgun (WGS) entry which is preliminary data.</text>
</comment>
<comment type="subcellular location">
    <subcellularLocation>
        <location evidence="1">Membrane</location>
        <topology evidence="1">Multi-pass membrane protein</topology>
    </subcellularLocation>
</comment>
<keyword evidence="10" id="KW-1185">Reference proteome</keyword>
<gene>
    <name evidence="9" type="ORF">B7P43_G04442</name>
</gene>
<dbReference type="InterPro" id="IPR036259">
    <property type="entry name" value="MFS_trans_sf"/>
</dbReference>
<dbReference type="FunCoup" id="A0A2J7QC42">
    <property type="interactions" value="49"/>
</dbReference>
<dbReference type="Gene3D" id="1.20.1250.20">
    <property type="entry name" value="MFS general substrate transporter like domains"/>
    <property type="match status" value="3"/>
</dbReference>
<dbReference type="STRING" id="105785.A0A2J7QC42"/>
<dbReference type="AlphaFoldDB" id="A0A2J7QC42"/>
<feature type="transmembrane region" description="Helical" evidence="7">
    <location>
        <begin position="639"/>
        <end position="659"/>
    </location>
</feature>
<feature type="transmembrane region" description="Helical" evidence="7">
    <location>
        <begin position="65"/>
        <end position="85"/>
    </location>
</feature>
<dbReference type="SUPFAM" id="SSF103473">
    <property type="entry name" value="MFS general substrate transporter"/>
    <property type="match status" value="1"/>
</dbReference>
<keyword evidence="4 7" id="KW-1133">Transmembrane helix</keyword>
<feature type="transmembrane region" description="Helical" evidence="7">
    <location>
        <begin position="601"/>
        <end position="619"/>
    </location>
</feature>
<dbReference type="Pfam" id="PF12832">
    <property type="entry name" value="MFS_1_like"/>
    <property type="match status" value="1"/>
</dbReference>
<feature type="region of interest" description="Disordered" evidence="6">
    <location>
        <begin position="801"/>
        <end position="822"/>
    </location>
</feature>
<evidence type="ECO:0000256" key="3">
    <source>
        <dbReference type="ARBA" id="ARBA00022692"/>
    </source>
</evidence>
<feature type="transmembrane region" description="Helical" evidence="7">
    <location>
        <begin position="407"/>
        <end position="424"/>
    </location>
</feature>
<keyword evidence="5 7" id="KW-0472">Membrane</keyword>
<name>A0A2J7QC42_9NEOP</name>
<evidence type="ECO:0000256" key="1">
    <source>
        <dbReference type="ARBA" id="ARBA00004141"/>
    </source>
</evidence>
<evidence type="ECO:0000259" key="8">
    <source>
        <dbReference type="Pfam" id="PF12832"/>
    </source>
</evidence>
<dbReference type="InterPro" id="IPR024989">
    <property type="entry name" value="MFS_assoc_dom"/>
</dbReference>
<dbReference type="PANTHER" id="PTHR16172:SF41">
    <property type="entry name" value="MAJOR FACILITATOR SUPERFAMILY DOMAIN-CONTAINING PROTEIN 6-LIKE"/>
    <property type="match status" value="1"/>
</dbReference>